<dbReference type="HOGENOM" id="CLU_079428_0_0_1"/>
<proteinExistence type="predicted"/>
<reference evidence="1 2" key="1">
    <citation type="submission" date="2014-04" db="EMBL/GenBank/DDBJ databases">
        <title>Evolutionary Origins and Diversification of the Mycorrhizal Mutualists.</title>
        <authorList>
            <consortium name="DOE Joint Genome Institute"/>
            <consortium name="Mycorrhizal Genomics Consortium"/>
            <person name="Kohler A."/>
            <person name="Kuo A."/>
            <person name="Nagy L.G."/>
            <person name="Floudas D."/>
            <person name="Copeland A."/>
            <person name="Barry K.W."/>
            <person name="Cichocki N."/>
            <person name="Veneault-Fourrey C."/>
            <person name="LaButti K."/>
            <person name="Lindquist E.A."/>
            <person name="Lipzen A."/>
            <person name="Lundell T."/>
            <person name="Morin E."/>
            <person name="Murat C."/>
            <person name="Riley R."/>
            <person name="Ohm R."/>
            <person name="Sun H."/>
            <person name="Tunlid A."/>
            <person name="Henrissat B."/>
            <person name="Grigoriev I.V."/>
            <person name="Hibbett D.S."/>
            <person name="Martin F."/>
        </authorList>
    </citation>
    <scope>NUCLEOTIDE SEQUENCE [LARGE SCALE GENOMIC DNA]</scope>
    <source>
        <strain evidence="1 2">Koide BX008</strain>
    </source>
</reference>
<dbReference type="SUPFAM" id="SSF52047">
    <property type="entry name" value="RNI-like"/>
    <property type="match status" value="1"/>
</dbReference>
<dbReference type="AlphaFoldDB" id="A0A0C2XD69"/>
<dbReference type="STRING" id="946122.A0A0C2XD69"/>
<sequence>MQDLKPGDLLETAKALQGSLALDTTHIGTSSHRVYSDELFGPSLGQESLLEIQDLINKLDSILPGIRIKERLMEKLKESASAQAVVDFLAENGHLNARVLELFRASKVARISLDESLKDTDGLNLISDDLFFVFSKPNSFRSLTTLSLDGLRLRTPMLTHIQHLPRLTILSLFDAGIDNEAIYLLVPLRYTLADLNVASNPGIDDDAVPALLMLTGLLYLSIAETSIGMAGARRLVKDRGGKRTLIDLPHSCHEYVETMDRKYFIDPKPPLITDPSLCCRLSVAALKRNLSSHAAVNRDIPTGGTKKEMVQRLEQLLETRLADLEVRRMIRYPDQDDHEMKKMKKEERL</sequence>
<protein>
    <submittedName>
        <fullName evidence="1">Uncharacterized protein</fullName>
    </submittedName>
</protein>
<organism evidence="1 2">
    <name type="scientific">Amanita muscaria (strain Koide BX008)</name>
    <dbReference type="NCBI Taxonomy" id="946122"/>
    <lineage>
        <taxon>Eukaryota</taxon>
        <taxon>Fungi</taxon>
        <taxon>Dikarya</taxon>
        <taxon>Basidiomycota</taxon>
        <taxon>Agaricomycotina</taxon>
        <taxon>Agaricomycetes</taxon>
        <taxon>Agaricomycetidae</taxon>
        <taxon>Agaricales</taxon>
        <taxon>Pluteineae</taxon>
        <taxon>Amanitaceae</taxon>
        <taxon>Amanita</taxon>
    </lineage>
</organism>
<gene>
    <name evidence="1" type="ORF">M378DRAFT_74824</name>
</gene>
<dbReference type="InParanoid" id="A0A0C2XD69"/>
<evidence type="ECO:0000313" key="1">
    <source>
        <dbReference type="EMBL" id="KIL66783.1"/>
    </source>
</evidence>
<name>A0A0C2XD69_AMAMK</name>
<keyword evidence="2" id="KW-1185">Reference proteome</keyword>
<accession>A0A0C2XD69</accession>
<dbReference type="InterPro" id="IPR032675">
    <property type="entry name" value="LRR_dom_sf"/>
</dbReference>
<evidence type="ECO:0000313" key="2">
    <source>
        <dbReference type="Proteomes" id="UP000054549"/>
    </source>
</evidence>
<dbReference type="Proteomes" id="UP000054549">
    <property type="component" value="Unassembled WGS sequence"/>
</dbReference>
<dbReference type="OrthoDB" id="120976at2759"/>
<dbReference type="Gene3D" id="3.80.10.10">
    <property type="entry name" value="Ribonuclease Inhibitor"/>
    <property type="match status" value="1"/>
</dbReference>
<dbReference type="EMBL" id="KN818234">
    <property type="protein sequence ID" value="KIL66783.1"/>
    <property type="molecule type" value="Genomic_DNA"/>
</dbReference>